<feature type="transmembrane region" description="Helical" evidence="1">
    <location>
        <begin position="21"/>
        <end position="41"/>
    </location>
</feature>
<evidence type="ECO:0000313" key="2">
    <source>
        <dbReference type="EMBL" id="MCD1294620.1"/>
    </source>
</evidence>
<dbReference type="Proteomes" id="UP001320159">
    <property type="component" value="Unassembled WGS sequence"/>
</dbReference>
<organism evidence="2 3">
    <name type="scientific">Methanooceanicella nereidis</name>
    <dbReference type="NCBI Taxonomy" id="2052831"/>
    <lineage>
        <taxon>Archaea</taxon>
        <taxon>Methanobacteriati</taxon>
        <taxon>Methanobacteriota</taxon>
        <taxon>Stenosarchaea group</taxon>
        <taxon>Methanomicrobia</taxon>
        <taxon>Methanocellales</taxon>
        <taxon>Methanocellaceae</taxon>
        <taxon>Methanooceanicella</taxon>
    </lineage>
</organism>
<feature type="transmembrane region" description="Helical" evidence="1">
    <location>
        <begin position="47"/>
        <end position="67"/>
    </location>
</feature>
<dbReference type="Pfam" id="PF19094">
    <property type="entry name" value="EMC6_arch"/>
    <property type="match status" value="1"/>
</dbReference>
<feature type="transmembrane region" description="Helical" evidence="1">
    <location>
        <begin position="79"/>
        <end position="97"/>
    </location>
</feature>
<evidence type="ECO:0000256" key="1">
    <source>
        <dbReference type="SAM" id="Phobius"/>
    </source>
</evidence>
<dbReference type="AlphaFoldDB" id="A0AAP2RDJ0"/>
<protein>
    <submittedName>
        <fullName evidence="2">Uncharacterized protein</fullName>
    </submittedName>
</protein>
<proteinExistence type="predicted"/>
<dbReference type="EMBL" id="PGCK01000004">
    <property type="protein sequence ID" value="MCD1294620.1"/>
    <property type="molecule type" value="Genomic_DNA"/>
</dbReference>
<dbReference type="InterPro" id="IPR043941">
    <property type="entry name" value="EMC6-arch"/>
</dbReference>
<comment type="caution">
    <text evidence="2">The sequence shown here is derived from an EMBL/GenBank/DDBJ whole genome shotgun (WGS) entry which is preliminary data.</text>
</comment>
<dbReference type="RefSeq" id="WP_230741454.1">
    <property type="nucleotide sequence ID" value="NZ_PGCK01000004.1"/>
</dbReference>
<evidence type="ECO:0000313" key="3">
    <source>
        <dbReference type="Proteomes" id="UP001320159"/>
    </source>
</evidence>
<gene>
    <name evidence="2" type="ORF">CUJ83_06355</name>
</gene>
<sequence length="109" mass="12325">MEINTPTREERIAHHKRGIKMVLLPALMGSLAGIISSPYFLSPGNANFSFLILALAIYVQKFIFPQIGIKSSEFGFKDWFFVGFMSLSYWFVIWTIILNGPAPAFGPFF</sequence>
<name>A0AAP2RDJ0_9EURY</name>
<keyword evidence="1" id="KW-1133">Transmembrane helix</keyword>
<keyword evidence="3" id="KW-1185">Reference proteome</keyword>
<reference evidence="2 3" key="1">
    <citation type="submission" date="2017-11" db="EMBL/GenBank/DDBJ databases">
        <title>Isolation and Characterization of Family Methanocellaceae Species from Potential Methane Hydrate Area Offshore Southwestern Taiwan.</title>
        <authorList>
            <person name="Zhang W.-L."/>
            <person name="Chen W.-C."/>
            <person name="Lai M.-C."/>
            <person name="Chen S.-C."/>
        </authorList>
    </citation>
    <scope>NUCLEOTIDE SEQUENCE [LARGE SCALE GENOMIC DNA]</scope>
    <source>
        <strain evidence="2 3">CWC-04</strain>
    </source>
</reference>
<accession>A0AAP2RDJ0</accession>
<keyword evidence="1" id="KW-0812">Transmembrane</keyword>
<keyword evidence="1" id="KW-0472">Membrane</keyword>